<keyword evidence="2" id="KW-1185">Reference proteome</keyword>
<reference evidence="1" key="1">
    <citation type="journal article" date="2019" name="Environ. Microbiol.">
        <title>Fungal ecological strategies reflected in gene transcription - a case study of two litter decomposers.</title>
        <authorList>
            <person name="Barbi F."/>
            <person name="Kohler A."/>
            <person name="Barry K."/>
            <person name="Baskaran P."/>
            <person name="Daum C."/>
            <person name="Fauchery L."/>
            <person name="Ihrmark K."/>
            <person name="Kuo A."/>
            <person name="LaButti K."/>
            <person name="Lipzen A."/>
            <person name="Morin E."/>
            <person name="Grigoriev I.V."/>
            <person name="Henrissat B."/>
            <person name="Lindahl B."/>
            <person name="Martin F."/>
        </authorList>
    </citation>
    <scope>NUCLEOTIDE SEQUENCE</scope>
    <source>
        <strain evidence="1">JB14</strain>
    </source>
</reference>
<dbReference type="Proteomes" id="UP000799118">
    <property type="component" value="Unassembled WGS sequence"/>
</dbReference>
<dbReference type="OrthoDB" id="3069821at2759"/>
<evidence type="ECO:0000313" key="1">
    <source>
        <dbReference type="EMBL" id="KAE9406571.1"/>
    </source>
</evidence>
<dbReference type="AlphaFoldDB" id="A0A6A4I7N2"/>
<dbReference type="InterPro" id="IPR032675">
    <property type="entry name" value="LRR_dom_sf"/>
</dbReference>
<evidence type="ECO:0008006" key="3">
    <source>
        <dbReference type="Google" id="ProtNLM"/>
    </source>
</evidence>
<evidence type="ECO:0000313" key="2">
    <source>
        <dbReference type="Proteomes" id="UP000799118"/>
    </source>
</evidence>
<accession>A0A6A4I7N2</accession>
<name>A0A6A4I7N2_9AGAR</name>
<organism evidence="1 2">
    <name type="scientific">Gymnopus androsaceus JB14</name>
    <dbReference type="NCBI Taxonomy" id="1447944"/>
    <lineage>
        <taxon>Eukaryota</taxon>
        <taxon>Fungi</taxon>
        <taxon>Dikarya</taxon>
        <taxon>Basidiomycota</taxon>
        <taxon>Agaricomycotina</taxon>
        <taxon>Agaricomycetes</taxon>
        <taxon>Agaricomycetidae</taxon>
        <taxon>Agaricales</taxon>
        <taxon>Marasmiineae</taxon>
        <taxon>Omphalotaceae</taxon>
        <taxon>Gymnopus</taxon>
    </lineage>
</organism>
<proteinExistence type="predicted"/>
<dbReference type="Gene3D" id="3.80.10.10">
    <property type="entry name" value="Ribonuclease Inhibitor"/>
    <property type="match status" value="1"/>
</dbReference>
<dbReference type="EMBL" id="ML769401">
    <property type="protein sequence ID" value="KAE9406571.1"/>
    <property type="molecule type" value="Genomic_DNA"/>
</dbReference>
<gene>
    <name evidence="1" type="ORF">BT96DRAFT_1014798</name>
</gene>
<sequence length="250" mass="27776">MYKDGFNSPIPDTAWPLQALESFLLVHSSCALTKLSIQCLRPPDDELITILEQLPSLTSLTVNDHQIYSSCPPTQTSGLIQGPHSTLRSSAAPLLPRLRHLTLSYAGKAFDDDRFVEMVKSRCLSNEDAGRIGIDPLQSLALTFLDRTPALFGDKYEAFIPLEEAGFKLNVKGVSICSFQPQLSSQGFMFTLEHAPTSNSSNIYDPSALNDISPRLLPPYTEFYKLARYEFWKKTSHSSKKYTAQCCASS</sequence>
<protein>
    <recommendedName>
        <fullName evidence="3">F-box domain-containing protein</fullName>
    </recommendedName>
</protein>